<keyword evidence="3" id="KW-1185">Reference proteome</keyword>
<proteinExistence type="predicted"/>
<dbReference type="RefSeq" id="XP_009013404.1">
    <property type="nucleotide sequence ID" value="XM_009015156.1"/>
</dbReference>
<reference evidence="2" key="3">
    <citation type="submission" date="2015-06" db="UniProtKB">
        <authorList>
            <consortium name="EnsemblMetazoa"/>
        </authorList>
    </citation>
    <scope>IDENTIFICATION</scope>
</reference>
<dbReference type="Proteomes" id="UP000015101">
    <property type="component" value="Unassembled WGS sequence"/>
</dbReference>
<evidence type="ECO:0000313" key="2">
    <source>
        <dbReference type="EnsemblMetazoa" id="HelroP169326"/>
    </source>
</evidence>
<reference evidence="1 3" key="2">
    <citation type="journal article" date="2013" name="Nature">
        <title>Insights into bilaterian evolution from three spiralian genomes.</title>
        <authorList>
            <person name="Simakov O."/>
            <person name="Marletaz F."/>
            <person name="Cho S.J."/>
            <person name="Edsinger-Gonzales E."/>
            <person name="Havlak P."/>
            <person name="Hellsten U."/>
            <person name="Kuo D.H."/>
            <person name="Larsson T."/>
            <person name="Lv J."/>
            <person name="Arendt D."/>
            <person name="Savage R."/>
            <person name="Osoegawa K."/>
            <person name="de Jong P."/>
            <person name="Grimwood J."/>
            <person name="Chapman J.A."/>
            <person name="Shapiro H."/>
            <person name="Aerts A."/>
            <person name="Otillar R.P."/>
            <person name="Terry A.Y."/>
            <person name="Boore J.L."/>
            <person name="Grigoriev I.V."/>
            <person name="Lindberg D.R."/>
            <person name="Seaver E.C."/>
            <person name="Weisblat D.A."/>
            <person name="Putnam N.H."/>
            <person name="Rokhsar D.S."/>
        </authorList>
    </citation>
    <scope>NUCLEOTIDE SEQUENCE</scope>
</reference>
<sequence length="230" mass="26691">MTNIRTTTDDDDLHQMSDNKLFSVYRTGRELRLEALHDERQPGLQSHIAWLKIKSTEMTTSERWRAVSADWTYLSAVSLVRLQVRSHAARVDVVGDGETIVGIVVGTFSRLWKYVMRFIWPINSVASLAEMKHRLRSNELITESLCNVWWGLMPLQDATANLHLSSKCYEILKKFSYISFYKLFNVLPGIFVHHLVKEVCEQNYEFVQLPYPTSNNSSAFWFSLILEKLV</sequence>
<dbReference type="EMBL" id="KB096080">
    <property type="protein sequence ID" value="ESO08474.1"/>
    <property type="molecule type" value="Genomic_DNA"/>
</dbReference>
<accession>T1F1S3</accession>
<evidence type="ECO:0000313" key="3">
    <source>
        <dbReference type="Proteomes" id="UP000015101"/>
    </source>
</evidence>
<evidence type="ECO:0000313" key="1">
    <source>
        <dbReference type="EMBL" id="ESO08474.1"/>
    </source>
</evidence>
<dbReference type="EMBL" id="AMQM01003260">
    <property type="status" value="NOT_ANNOTATED_CDS"/>
    <property type="molecule type" value="Genomic_DNA"/>
</dbReference>
<dbReference type="InParanoid" id="T1F1S3"/>
<protein>
    <submittedName>
        <fullName evidence="1 2">Uncharacterized protein</fullName>
    </submittedName>
</protein>
<dbReference type="AlphaFoldDB" id="T1F1S3"/>
<dbReference type="HOGENOM" id="CLU_1205913_0_0_1"/>
<dbReference type="EMBL" id="AMQM01003259">
    <property type="status" value="NOT_ANNOTATED_CDS"/>
    <property type="molecule type" value="Genomic_DNA"/>
</dbReference>
<dbReference type="EnsemblMetazoa" id="HelroT169326">
    <property type="protein sequence ID" value="HelroP169326"/>
    <property type="gene ID" value="HelroG169326"/>
</dbReference>
<organism evidence="2 3">
    <name type="scientific">Helobdella robusta</name>
    <name type="common">Californian leech</name>
    <dbReference type="NCBI Taxonomy" id="6412"/>
    <lineage>
        <taxon>Eukaryota</taxon>
        <taxon>Metazoa</taxon>
        <taxon>Spiralia</taxon>
        <taxon>Lophotrochozoa</taxon>
        <taxon>Annelida</taxon>
        <taxon>Clitellata</taxon>
        <taxon>Hirudinea</taxon>
        <taxon>Rhynchobdellida</taxon>
        <taxon>Glossiphoniidae</taxon>
        <taxon>Helobdella</taxon>
    </lineage>
</organism>
<dbReference type="CTD" id="20202773"/>
<dbReference type="KEGG" id="hro:HELRODRAFT_169326"/>
<gene>
    <name evidence="2" type="primary">20202773</name>
    <name evidence="1" type="ORF">HELRODRAFT_169326</name>
</gene>
<dbReference type="GeneID" id="20202773"/>
<reference evidence="3" key="1">
    <citation type="submission" date="2012-12" db="EMBL/GenBank/DDBJ databases">
        <authorList>
            <person name="Hellsten U."/>
            <person name="Grimwood J."/>
            <person name="Chapman J.A."/>
            <person name="Shapiro H."/>
            <person name="Aerts A."/>
            <person name="Otillar R.P."/>
            <person name="Terry A.Y."/>
            <person name="Boore J.L."/>
            <person name="Simakov O."/>
            <person name="Marletaz F."/>
            <person name="Cho S.-J."/>
            <person name="Edsinger-Gonzales E."/>
            <person name="Havlak P."/>
            <person name="Kuo D.-H."/>
            <person name="Larsson T."/>
            <person name="Lv J."/>
            <person name="Arendt D."/>
            <person name="Savage R."/>
            <person name="Osoegawa K."/>
            <person name="de Jong P."/>
            <person name="Lindberg D.R."/>
            <person name="Seaver E.C."/>
            <person name="Weisblat D.A."/>
            <person name="Putnam N.H."/>
            <person name="Grigoriev I.V."/>
            <person name="Rokhsar D.S."/>
        </authorList>
    </citation>
    <scope>NUCLEOTIDE SEQUENCE</scope>
</reference>
<name>T1F1S3_HELRO</name>